<dbReference type="InterPro" id="IPR000700">
    <property type="entry name" value="PAS-assoc_C"/>
</dbReference>
<keyword evidence="4" id="KW-0288">FMN</keyword>
<dbReference type="AlphaFoldDB" id="A0A126X3S6"/>
<evidence type="ECO:0000256" key="3">
    <source>
        <dbReference type="ARBA" id="ARBA00022630"/>
    </source>
</evidence>
<dbReference type="InterPro" id="IPR000014">
    <property type="entry name" value="PAS"/>
</dbReference>
<dbReference type="PROSITE" id="PS50112">
    <property type="entry name" value="PAS"/>
    <property type="match status" value="2"/>
</dbReference>
<dbReference type="NCBIfam" id="TIGR00229">
    <property type="entry name" value="sensory_box"/>
    <property type="match status" value="2"/>
</dbReference>
<keyword evidence="6" id="KW-0675">Receptor</keyword>
<evidence type="ECO:0000256" key="1">
    <source>
        <dbReference type="ARBA" id="ARBA00022543"/>
    </source>
</evidence>
<dbReference type="PROSITE" id="PS50113">
    <property type="entry name" value="PAC"/>
    <property type="match status" value="1"/>
</dbReference>
<reference evidence="9" key="1">
    <citation type="journal article" date="2016" name="Proc. Natl. Acad. Sci. U.S.A.">
        <title>Functional and topological diversity of LOV domain photoreceptors.</title>
        <authorList>
            <person name="Glantz S.T."/>
            <person name="Carpenter E.J."/>
            <person name="Melkonian M."/>
            <person name="Gardner K.H."/>
            <person name="Boyden E.S."/>
            <person name="Wong G.K."/>
            <person name="Chow B.Y."/>
        </authorList>
    </citation>
    <scope>NUCLEOTIDE SEQUENCE</scope>
    <source>
        <strain evidence="9">VVVV_2045722</strain>
    </source>
</reference>
<dbReference type="GO" id="GO:0009637">
    <property type="term" value="P:response to blue light"/>
    <property type="evidence" value="ECO:0007669"/>
    <property type="project" value="UniProtKB-ARBA"/>
</dbReference>
<dbReference type="InterPro" id="IPR035965">
    <property type="entry name" value="PAS-like_dom_sf"/>
</dbReference>
<dbReference type="GO" id="GO:0009881">
    <property type="term" value="F:photoreceptor activity"/>
    <property type="evidence" value="ECO:0007669"/>
    <property type="project" value="UniProtKB-KW"/>
</dbReference>
<evidence type="ECO:0000313" key="9">
    <source>
        <dbReference type="EMBL" id="AML79070.1"/>
    </source>
</evidence>
<dbReference type="SMART" id="SM00086">
    <property type="entry name" value="PAC"/>
    <property type="match status" value="2"/>
</dbReference>
<accession>A0A126X3S6</accession>
<dbReference type="PANTHER" id="PTHR47429:SF2">
    <property type="entry name" value="PROTEIN TWIN LOV 1"/>
    <property type="match status" value="1"/>
</dbReference>
<dbReference type="FunFam" id="3.30.450.20:FF:000153">
    <property type="entry name" value="Protein TWIN LOV 1 isoform D"/>
    <property type="match status" value="1"/>
</dbReference>
<evidence type="ECO:0000256" key="4">
    <source>
        <dbReference type="ARBA" id="ARBA00022643"/>
    </source>
</evidence>
<keyword evidence="3" id="KW-0285">Flavoprotein</keyword>
<keyword evidence="1" id="KW-0600">Photoreceptor protein</keyword>
<dbReference type="PANTHER" id="PTHR47429">
    <property type="entry name" value="PROTEIN TWIN LOV 1"/>
    <property type="match status" value="1"/>
</dbReference>
<proteinExistence type="evidence at transcript level"/>
<name>A0A126X3S6_9LILI</name>
<organism evidence="9">
    <name type="scientific">Ludovia sp. BC-2016</name>
    <dbReference type="NCBI Taxonomy" id="1799596"/>
    <lineage>
        <taxon>Eukaryota</taxon>
        <taxon>Viridiplantae</taxon>
        <taxon>Streptophyta</taxon>
        <taxon>Embryophyta</taxon>
        <taxon>Tracheophyta</taxon>
        <taxon>Spermatophyta</taxon>
        <taxon>Magnoliopsida</taxon>
        <taxon>Liliopsida</taxon>
        <taxon>Pandanales</taxon>
        <taxon>Cyclanthaceae</taxon>
        <taxon>Ludovia</taxon>
    </lineage>
</organism>
<dbReference type="Pfam" id="PF13426">
    <property type="entry name" value="PAS_9"/>
    <property type="match status" value="2"/>
</dbReference>
<dbReference type="EMBL" id="KU701473">
    <property type="protein sequence ID" value="AML79070.1"/>
    <property type="molecule type" value="mRNA"/>
</dbReference>
<dbReference type="FunFam" id="3.30.450.20:FF:000211">
    <property type="entry name" value="Protein TWIN LOV 1"/>
    <property type="match status" value="1"/>
</dbReference>
<evidence type="ECO:0000259" key="7">
    <source>
        <dbReference type="PROSITE" id="PS50112"/>
    </source>
</evidence>
<sequence>MVGLTLTPTAITVNGRRQSAEGMGSCEEARVVGESLTSRYSEWVLEALDELSDSFLITDPSLAGHPIVFASRGFLCMSGYARDEVLGRNGRIFQGPATNRRSVLEIREAIREERTVQISLLNYRRDGTPHWILFHLFPVFGEDEGRAVHFVAVQVPIPSRPGSSKSRTHCFGARRMAFGACRDEVRADHDLGYKPVRESFVDTDNRGLEAEESREARDCEKERAVTAADSILSTLTRYSKLTGKRVCRKRCSSAANIAPLSSSLILSLGRIKQSFVLTDPHLPDMPIVYASDAFLGLTGYSRQEVLGRNCRFLSGPGTDASALLEIKESIQKEQACTVRLLNYRKDGNSFWNLLHISPVRNASGEIAFFVGVQVDEGSKIERHGLSPEMWQLGAVGLVKVAVRGSSVGLGPSRSLS</sequence>
<protein>
    <submittedName>
        <fullName evidence="9">Putative LOV domain-containing protein</fullName>
    </submittedName>
</protein>
<evidence type="ECO:0000256" key="6">
    <source>
        <dbReference type="ARBA" id="ARBA00023170"/>
    </source>
</evidence>
<dbReference type="SMART" id="SM00091">
    <property type="entry name" value="PAS"/>
    <property type="match status" value="2"/>
</dbReference>
<feature type="domain" description="PAS" evidence="7">
    <location>
        <begin position="40"/>
        <end position="89"/>
    </location>
</feature>
<dbReference type="SUPFAM" id="SSF55785">
    <property type="entry name" value="PYP-like sensor domain (PAS domain)"/>
    <property type="match status" value="2"/>
</dbReference>
<keyword evidence="5" id="KW-0157">Chromophore</keyword>
<evidence type="ECO:0000259" key="8">
    <source>
        <dbReference type="PROSITE" id="PS50113"/>
    </source>
</evidence>
<dbReference type="Gene3D" id="3.30.450.20">
    <property type="entry name" value="PAS domain"/>
    <property type="match status" value="2"/>
</dbReference>
<evidence type="ECO:0000256" key="2">
    <source>
        <dbReference type="ARBA" id="ARBA00022606"/>
    </source>
</evidence>
<feature type="domain" description="PAS" evidence="7">
    <location>
        <begin position="287"/>
        <end position="309"/>
    </location>
</feature>
<feature type="domain" description="PAC" evidence="8">
    <location>
        <begin position="334"/>
        <end position="388"/>
    </location>
</feature>
<dbReference type="InterPro" id="IPR001610">
    <property type="entry name" value="PAC"/>
</dbReference>
<dbReference type="GO" id="GO:0005634">
    <property type="term" value="C:nucleus"/>
    <property type="evidence" value="ECO:0007669"/>
    <property type="project" value="TreeGrafter"/>
</dbReference>
<evidence type="ECO:0000256" key="5">
    <source>
        <dbReference type="ARBA" id="ARBA00022991"/>
    </source>
</evidence>
<dbReference type="CDD" id="cd00130">
    <property type="entry name" value="PAS"/>
    <property type="match status" value="2"/>
</dbReference>
<keyword evidence="2" id="KW-0716">Sensory transduction</keyword>